<sequence>MREVWTSSRSIDIGIRITDAPPLGLVARKLFFVDFVDFVDFVVCAADSYDPARGDPEHGIEPGTAFKDIPQQWRCPDCGLGKEVFIPQER</sequence>
<comment type="similarity">
    <text evidence="2">Belongs to the rubredoxin family.</text>
</comment>
<evidence type="ECO:0000256" key="3">
    <source>
        <dbReference type="ARBA" id="ARBA00022448"/>
    </source>
</evidence>
<dbReference type="Proteomes" id="UP001621534">
    <property type="component" value="Unassembled WGS sequence"/>
</dbReference>
<dbReference type="InterPro" id="IPR050526">
    <property type="entry name" value="Rubredoxin_ET"/>
</dbReference>
<keyword evidence="9" id="KW-1185">Reference proteome</keyword>
<protein>
    <submittedName>
        <fullName evidence="8">Rubredoxin</fullName>
    </submittedName>
</protein>
<dbReference type="InterPro" id="IPR024934">
    <property type="entry name" value="Rubredoxin-like_dom"/>
</dbReference>
<accession>A0ABW8NZK9</accession>
<evidence type="ECO:0000256" key="2">
    <source>
        <dbReference type="ARBA" id="ARBA00005337"/>
    </source>
</evidence>
<dbReference type="InterPro" id="IPR024935">
    <property type="entry name" value="Rubredoxin_dom"/>
</dbReference>
<proteinExistence type="inferred from homology"/>
<name>A0ABW8NZK9_9PSED</name>
<comment type="cofactor">
    <cofactor evidence="1">
        <name>Fe(3+)</name>
        <dbReference type="ChEBI" id="CHEBI:29034"/>
    </cofactor>
</comment>
<keyword evidence="6" id="KW-0408">Iron</keyword>
<reference evidence="8 9" key="1">
    <citation type="journal article" date="2012" name="Plant Soil">
        <title>Screening of plant growth-promoting traits in arsenic-resistant bacteria isolated from the rhizosphere of soybean plants from Argentinean agricultural soil.</title>
        <authorList>
            <person name="Wevar Oller A.L."/>
            <person name="Talano M.A."/>
            <person name="Agostini E."/>
        </authorList>
    </citation>
    <scope>NUCLEOTIDE SEQUENCE [LARGE SCALE GENOMIC DNA]</scope>
    <source>
        <strain evidence="8 9">AW4</strain>
    </source>
</reference>
<dbReference type="PANTHER" id="PTHR47627">
    <property type="entry name" value="RUBREDOXIN"/>
    <property type="match status" value="1"/>
</dbReference>
<evidence type="ECO:0000256" key="4">
    <source>
        <dbReference type="ARBA" id="ARBA00022723"/>
    </source>
</evidence>
<evidence type="ECO:0000256" key="5">
    <source>
        <dbReference type="ARBA" id="ARBA00022982"/>
    </source>
</evidence>
<keyword evidence="4" id="KW-0479">Metal-binding</keyword>
<organism evidence="8 9">
    <name type="scientific">Pseudomonas urmiensis</name>
    <dbReference type="NCBI Taxonomy" id="2745493"/>
    <lineage>
        <taxon>Bacteria</taxon>
        <taxon>Pseudomonadati</taxon>
        <taxon>Pseudomonadota</taxon>
        <taxon>Gammaproteobacteria</taxon>
        <taxon>Pseudomonadales</taxon>
        <taxon>Pseudomonadaceae</taxon>
        <taxon>Pseudomonas</taxon>
    </lineage>
</organism>
<dbReference type="CDD" id="cd00730">
    <property type="entry name" value="rubredoxin"/>
    <property type="match status" value="1"/>
</dbReference>
<dbReference type="EMBL" id="JAHWXS010000020">
    <property type="protein sequence ID" value="MFK5735415.1"/>
    <property type="molecule type" value="Genomic_DNA"/>
</dbReference>
<comment type="caution">
    <text evidence="8">The sequence shown here is derived from an EMBL/GenBank/DDBJ whole genome shotgun (WGS) entry which is preliminary data.</text>
</comment>
<evidence type="ECO:0000256" key="6">
    <source>
        <dbReference type="ARBA" id="ARBA00023004"/>
    </source>
</evidence>
<dbReference type="PROSITE" id="PS00202">
    <property type="entry name" value="RUBREDOXIN"/>
    <property type="match status" value="1"/>
</dbReference>
<evidence type="ECO:0000313" key="9">
    <source>
        <dbReference type="Proteomes" id="UP001621534"/>
    </source>
</evidence>
<keyword evidence="3" id="KW-0813">Transport</keyword>
<evidence type="ECO:0000256" key="1">
    <source>
        <dbReference type="ARBA" id="ARBA00001965"/>
    </source>
</evidence>
<gene>
    <name evidence="8" type="ORF">KW869_17915</name>
</gene>
<evidence type="ECO:0000259" key="7">
    <source>
        <dbReference type="PROSITE" id="PS50903"/>
    </source>
</evidence>
<feature type="domain" description="Rubredoxin-like" evidence="7">
    <location>
        <begin position="49"/>
        <end position="88"/>
    </location>
</feature>
<dbReference type="InterPro" id="IPR018527">
    <property type="entry name" value="Rubredoxin_Fe_BS"/>
</dbReference>
<evidence type="ECO:0000313" key="8">
    <source>
        <dbReference type="EMBL" id="MFK5735415.1"/>
    </source>
</evidence>
<dbReference type="PROSITE" id="PS50903">
    <property type="entry name" value="RUBREDOXIN_LIKE"/>
    <property type="match status" value="1"/>
</dbReference>
<dbReference type="PANTHER" id="PTHR47627:SF1">
    <property type="entry name" value="RUBREDOXIN-1-RELATED"/>
    <property type="match status" value="1"/>
</dbReference>
<dbReference type="Pfam" id="PF00301">
    <property type="entry name" value="Rubredoxin"/>
    <property type="match status" value="1"/>
</dbReference>
<dbReference type="SUPFAM" id="SSF57802">
    <property type="entry name" value="Rubredoxin-like"/>
    <property type="match status" value="1"/>
</dbReference>
<keyword evidence="5" id="KW-0249">Electron transport</keyword>
<dbReference type="Gene3D" id="2.20.28.10">
    <property type="match status" value="1"/>
</dbReference>